<feature type="compositionally biased region" description="Basic and acidic residues" evidence="1">
    <location>
        <begin position="239"/>
        <end position="257"/>
    </location>
</feature>
<dbReference type="EMBL" id="BGZK01000193">
    <property type="protein sequence ID" value="GBP27413.1"/>
    <property type="molecule type" value="Genomic_DNA"/>
</dbReference>
<evidence type="ECO:0000313" key="3">
    <source>
        <dbReference type="Proteomes" id="UP000299102"/>
    </source>
</evidence>
<comment type="caution">
    <text evidence="2">The sequence shown here is derived from an EMBL/GenBank/DDBJ whole genome shotgun (WGS) entry which is preliminary data.</text>
</comment>
<evidence type="ECO:0000256" key="1">
    <source>
        <dbReference type="SAM" id="MobiDB-lite"/>
    </source>
</evidence>
<protein>
    <recommendedName>
        <fullName evidence="4">Mos1 transposase HTH domain-containing protein</fullName>
    </recommendedName>
</protein>
<reference evidence="2 3" key="1">
    <citation type="journal article" date="2019" name="Commun. Biol.">
        <title>The bagworm genome reveals a unique fibroin gene that provides high tensile strength.</title>
        <authorList>
            <person name="Kono N."/>
            <person name="Nakamura H."/>
            <person name="Ohtoshi R."/>
            <person name="Tomita M."/>
            <person name="Numata K."/>
            <person name="Arakawa K."/>
        </authorList>
    </citation>
    <scope>NUCLEOTIDE SEQUENCE [LARGE SCALE GENOMIC DNA]</scope>
</reference>
<dbReference type="AlphaFoldDB" id="A0A4C1ULR7"/>
<dbReference type="Proteomes" id="UP000299102">
    <property type="component" value="Unassembled WGS sequence"/>
</dbReference>
<feature type="region of interest" description="Disordered" evidence="1">
    <location>
        <begin position="239"/>
        <end position="265"/>
    </location>
</feature>
<keyword evidence="3" id="KW-1185">Reference proteome</keyword>
<evidence type="ECO:0000313" key="2">
    <source>
        <dbReference type="EMBL" id="GBP27413.1"/>
    </source>
</evidence>
<evidence type="ECO:0008006" key="4">
    <source>
        <dbReference type="Google" id="ProtNLM"/>
    </source>
</evidence>
<organism evidence="2 3">
    <name type="scientific">Eumeta variegata</name>
    <name type="common">Bagworm moth</name>
    <name type="synonym">Eumeta japonica</name>
    <dbReference type="NCBI Taxonomy" id="151549"/>
    <lineage>
        <taxon>Eukaryota</taxon>
        <taxon>Metazoa</taxon>
        <taxon>Ecdysozoa</taxon>
        <taxon>Arthropoda</taxon>
        <taxon>Hexapoda</taxon>
        <taxon>Insecta</taxon>
        <taxon>Pterygota</taxon>
        <taxon>Neoptera</taxon>
        <taxon>Endopterygota</taxon>
        <taxon>Lepidoptera</taxon>
        <taxon>Glossata</taxon>
        <taxon>Ditrysia</taxon>
        <taxon>Tineoidea</taxon>
        <taxon>Psychidae</taxon>
        <taxon>Oiketicinae</taxon>
        <taxon>Eumeta</taxon>
    </lineage>
</organism>
<accession>A0A4C1ULR7</accession>
<name>A0A4C1ULR7_EUMVA</name>
<proteinExistence type="predicted"/>
<gene>
    <name evidence="2" type="ORF">EVAR_17113_1</name>
</gene>
<sequence length="265" mass="30325">MPKVANEISPRYTRGRYRARYAAQYHDNSSEGRSHDIDIGGPHDVWQTKKQCIDEFTSTLEYETQSKTTVYLWFSELNRGRSVLTNELKEGHPKSIVVPQNIDAVRKLMIHRNKTPLPRRPRNTRRNLANKSRLQKGRIRVNLRNPSEIALRAGTRYWGAGCARNTSSPRGRDVTAPNASRRCVAAIDLVRCETLPLLYVDVEFKFVRAGTVYFTEGICPIKVRTMIDSLVKIDNGARSDNQEKKERERRGEIEVKDGNNIGIES</sequence>
<dbReference type="OrthoDB" id="10017160at2759"/>